<keyword evidence="1" id="KW-0812">Transmembrane</keyword>
<feature type="domain" description="Calcineurin-like phosphoesterase" evidence="2">
    <location>
        <begin position="137"/>
        <end position="311"/>
    </location>
</feature>
<dbReference type="PANTHER" id="PTHR31302">
    <property type="entry name" value="TRANSMEMBRANE PROTEIN WITH METALLOPHOSPHOESTERASE DOMAIN-RELATED"/>
    <property type="match status" value="1"/>
</dbReference>
<evidence type="ECO:0000313" key="3">
    <source>
        <dbReference type="EMBL" id="SOY28017.1"/>
    </source>
</evidence>
<dbReference type="Pfam" id="PF00149">
    <property type="entry name" value="Metallophos"/>
    <property type="match status" value="1"/>
</dbReference>
<keyword evidence="4" id="KW-1185">Reference proteome</keyword>
<evidence type="ECO:0000313" key="4">
    <source>
        <dbReference type="Proteomes" id="UP000236311"/>
    </source>
</evidence>
<proteinExistence type="predicted"/>
<name>A0A2K4ZC20_9FIRM</name>
<feature type="transmembrane region" description="Helical" evidence="1">
    <location>
        <begin position="6"/>
        <end position="27"/>
    </location>
</feature>
<dbReference type="CDD" id="cd07385">
    <property type="entry name" value="MPP_YkuE_C"/>
    <property type="match status" value="1"/>
</dbReference>
<feature type="transmembrane region" description="Helical" evidence="1">
    <location>
        <begin position="97"/>
        <end position="118"/>
    </location>
</feature>
<gene>
    <name evidence="3" type="ORF">AMURIS_00722</name>
</gene>
<evidence type="ECO:0000259" key="2">
    <source>
        <dbReference type="Pfam" id="PF00149"/>
    </source>
</evidence>
<dbReference type="InterPro" id="IPR029052">
    <property type="entry name" value="Metallo-depent_PP-like"/>
</dbReference>
<dbReference type="EC" id="3.1.-.-" evidence="3"/>
<keyword evidence="3" id="KW-0378">Hydrolase</keyword>
<organism evidence="3 4">
    <name type="scientific">Acetatifactor muris</name>
    <dbReference type="NCBI Taxonomy" id="879566"/>
    <lineage>
        <taxon>Bacteria</taxon>
        <taxon>Bacillati</taxon>
        <taxon>Bacillota</taxon>
        <taxon>Clostridia</taxon>
        <taxon>Lachnospirales</taxon>
        <taxon>Lachnospiraceae</taxon>
        <taxon>Acetatifactor</taxon>
    </lineage>
</organism>
<dbReference type="EMBL" id="OFSM01000003">
    <property type="protein sequence ID" value="SOY28017.1"/>
    <property type="molecule type" value="Genomic_DNA"/>
</dbReference>
<dbReference type="Proteomes" id="UP000236311">
    <property type="component" value="Unassembled WGS sequence"/>
</dbReference>
<dbReference type="AlphaFoldDB" id="A0A2K4ZC20"/>
<dbReference type="InterPro" id="IPR004843">
    <property type="entry name" value="Calcineurin-like_PHP"/>
</dbReference>
<feature type="transmembrane region" description="Helical" evidence="1">
    <location>
        <begin position="39"/>
        <end position="57"/>
    </location>
</feature>
<dbReference type="GO" id="GO:0016787">
    <property type="term" value="F:hydrolase activity"/>
    <property type="evidence" value="ECO:0007669"/>
    <property type="project" value="UniProtKB-KW"/>
</dbReference>
<dbReference type="InterPro" id="IPR051158">
    <property type="entry name" value="Metallophosphoesterase_sf"/>
</dbReference>
<sequence length="372" mass="41458">MWAFILGGLFLGTVLGILYLAGRFAKFSWVRKTVGERKVFRFLTGLVLVIVIAGITGKAMGAINAEICILHLLVIWLICDGISKLVEKKRKKSFTRYYAGIAAILITIVYLTCGWYLAHHVWRTEYVLETEKQVGSLRIVQFADSHVGNTFSGEEFLELVKDMQAEDPDIVVVTGDYVDDDTTREDMVAACAALGTLETAYGVYYAFGNHDKGYYGAEYRGYSGMDLIAELEKNNVIVLQDEVVLLGEDFYLIGRQDRSEDMMGRPRASMEELTADLDPARYSIVLDHQPHDFDAQEEAGVDLVLCGHTHGGQLFPFHRMGQWTGTDDKSYGLETRGSTSFIVTSGISDWAIQFKTGCKSEYVVVDVQGAAR</sequence>
<accession>A0A2K4ZC20</accession>
<dbReference type="RefSeq" id="WP_103238129.1">
    <property type="nucleotide sequence ID" value="NZ_JANJZD010000003.1"/>
</dbReference>
<keyword evidence="1" id="KW-0472">Membrane</keyword>
<dbReference type="SUPFAM" id="SSF56300">
    <property type="entry name" value="Metallo-dependent phosphatases"/>
    <property type="match status" value="1"/>
</dbReference>
<dbReference type="PANTHER" id="PTHR31302:SF0">
    <property type="entry name" value="TRANSMEMBRANE PROTEIN WITH METALLOPHOSPHOESTERASE DOMAIN"/>
    <property type="match status" value="1"/>
</dbReference>
<keyword evidence="1" id="KW-1133">Transmembrane helix</keyword>
<evidence type="ECO:0000256" key="1">
    <source>
        <dbReference type="SAM" id="Phobius"/>
    </source>
</evidence>
<dbReference type="OrthoDB" id="9780884at2"/>
<feature type="transmembrane region" description="Helical" evidence="1">
    <location>
        <begin position="63"/>
        <end position="85"/>
    </location>
</feature>
<reference evidence="3 4" key="1">
    <citation type="submission" date="2018-01" db="EMBL/GenBank/DDBJ databases">
        <authorList>
            <person name="Gaut B.S."/>
            <person name="Morton B.R."/>
            <person name="Clegg M.T."/>
            <person name="Duvall M.R."/>
        </authorList>
    </citation>
    <scope>NUCLEOTIDE SEQUENCE [LARGE SCALE GENOMIC DNA]</scope>
    <source>
        <strain evidence="3">GP69</strain>
    </source>
</reference>
<dbReference type="Gene3D" id="3.60.21.10">
    <property type="match status" value="1"/>
</dbReference>
<protein>
    <submittedName>
        <fullName evidence="3">Putative metallophosphoesterase</fullName>
        <ecNumber evidence="3">3.1.-.-</ecNumber>
    </submittedName>
</protein>